<dbReference type="PANTHER" id="PTHR30615:SF8">
    <property type="entry name" value="UPF0047 PROTEIN C4A8.02C"/>
    <property type="match status" value="1"/>
</dbReference>
<dbReference type="STRING" id="5486.A0A367Y6R7"/>
<comment type="caution">
    <text evidence="2">The sequence shown here is derived from an EMBL/GenBank/DDBJ whole genome shotgun (WGS) entry which is preliminary data.</text>
</comment>
<dbReference type="PROSITE" id="PS01314">
    <property type="entry name" value="UPF0047"/>
    <property type="match status" value="1"/>
</dbReference>
<dbReference type="PANTHER" id="PTHR30615">
    <property type="entry name" value="UNCHARACTERIZED PROTEIN YJBQ-RELATED"/>
    <property type="match status" value="1"/>
</dbReference>
<accession>A0A367Y6R7</accession>
<dbReference type="InterPro" id="IPR001602">
    <property type="entry name" value="UPF0047_YjbQ-like"/>
</dbReference>
<dbReference type="NCBIfam" id="TIGR00149">
    <property type="entry name" value="TIGR00149_YjbQ"/>
    <property type="match status" value="1"/>
</dbReference>
<keyword evidence="3" id="KW-1185">Reference proteome</keyword>
<evidence type="ECO:0000313" key="2">
    <source>
        <dbReference type="EMBL" id="RCK60732.1"/>
    </source>
</evidence>
<evidence type="ECO:0000313" key="3">
    <source>
        <dbReference type="Proteomes" id="UP000253472"/>
    </source>
</evidence>
<proteinExistence type="inferred from homology"/>
<sequence>MSWEQVQFSIPGKPKGIYIITDEVLRSVPQIKEFEVGILHLFIKHTSAALTINENWDSAVLTDVASTLDRLVPKDVYYEHEQQGEGKNDAMSHSQSVLVGPSLSIPIKNGRLALGTWQGIYLCEFRVERLSRTIIATINGKKKQGCA</sequence>
<comment type="similarity">
    <text evidence="1">Belongs to the UPF0047 family.</text>
</comment>
<protein>
    <submittedName>
        <fullName evidence="2">Uncharacterized protein</fullName>
    </submittedName>
</protein>
<dbReference type="Proteomes" id="UP000253472">
    <property type="component" value="Unassembled WGS sequence"/>
</dbReference>
<dbReference type="EMBL" id="QLNQ01000026">
    <property type="protein sequence ID" value="RCK60732.1"/>
    <property type="molecule type" value="Genomic_DNA"/>
</dbReference>
<dbReference type="Gene3D" id="2.60.120.460">
    <property type="entry name" value="YjbQ-like"/>
    <property type="match status" value="1"/>
</dbReference>
<dbReference type="OrthoDB" id="10255963at2759"/>
<dbReference type="SUPFAM" id="SSF111038">
    <property type="entry name" value="YjbQ-like"/>
    <property type="match status" value="1"/>
</dbReference>
<reference evidence="2 3" key="1">
    <citation type="submission" date="2018-06" db="EMBL/GenBank/DDBJ databases">
        <title>Whole genome sequencing of Candida tropicalis (genome annotated by CSBL at Korea University).</title>
        <authorList>
            <person name="Ahn J."/>
        </authorList>
    </citation>
    <scope>NUCLEOTIDE SEQUENCE [LARGE SCALE GENOMIC DNA]</scope>
    <source>
        <strain evidence="2 3">ATCC 20962</strain>
    </source>
</reference>
<dbReference type="InterPro" id="IPR035917">
    <property type="entry name" value="YjbQ-like_sf"/>
</dbReference>
<gene>
    <name evidence="2" type="ORF">Cantr_08339</name>
</gene>
<dbReference type="Pfam" id="PF01894">
    <property type="entry name" value="YjbQ"/>
    <property type="match status" value="1"/>
</dbReference>
<dbReference type="AlphaFoldDB" id="A0A367Y6R7"/>
<evidence type="ECO:0000256" key="1">
    <source>
        <dbReference type="ARBA" id="ARBA00005534"/>
    </source>
</evidence>
<dbReference type="PIRSF" id="PIRSF004681">
    <property type="entry name" value="UCP004681"/>
    <property type="match status" value="1"/>
</dbReference>
<organism evidence="2 3">
    <name type="scientific">Candida viswanathii</name>
    <dbReference type="NCBI Taxonomy" id="5486"/>
    <lineage>
        <taxon>Eukaryota</taxon>
        <taxon>Fungi</taxon>
        <taxon>Dikarya</taxon>
        <taxon>Ascomycota</taxon>
        <taxon>Saccharomycotina</taxon>
        <taxon>Pichiomycetes</taxon>
        <taxon>Debaryomycetaceae</taxon>
        <taxon>Candida/Lodderomyces clade</taxon>
        <taxon>Candida</taxon>
    </lineage>
</organism>
<name>A0A367Y6R7_9ASCO</name>